<keyword evidence="1" id="KW-1133">Transmembrane helix</keyword>
<reference evidence="2 3" key="1">
    <citation type="submission" date="2016-10" db="EMBL/GenBank/DDBJ databases">
        <authorList>
            <person name="de Groot N.N."/>
        </authorList>
    </citation>
    <scope>NUCLEOTIDE SEQUENCE [LARGE SCALE GENOMIC DNA]</scope>
    <source>
        <strain evidence="2 3">DSM 26130</strain>
    </source>
</reference>
<gene>
    <name evidence="2" type="ORF">SAMN05216167_101970</name>
</gene>
<feature type="transmembrane region" description="Helical" evidence="1">
    <location>
        <begin position="178"/>
        <end position="195"/>
    </location>
</feature>
<feature type="transmembrane region" description="Helical" evidence="1">
    <location>
        <begin position="21"/>
        <end position="48"/>
    </location>
</feature>
<feature type="transmembrane region" description="Helical" evidence="1">
    <location>
        <begin position="401"/>
        <end position="418"/>
    </location>
</feature>
<dbReference type="AlphaFoldDB" id="A0A1I1IUW0"/>
<keyword evidence="1" id="KW-0472">Membrane</keyword>
<organism evidence="2 3">
    <name type="scientific">Spirosoma endophyticum</name>
    <dbReference type="NCBI Taxonomy" id="662367"/>
    <lineage>
        <taxon>Bacteria</taxon>
        <taxon>Pseudomonadati</taxon>
        <taxon>Bacteroidota</taxon>
        <taxon>Cytophagia</taxon>
        <taxon>Cytophagales</taxon>
        <taxon>Cytophagaceae</taxon>
        <taxon>Spirosoma</taxon>
    </lineage>
</organism>
<name>A0A1I1IUW0_9BACT</name>
<dbReference type="InterPro" id="IPR036259">
    <property type="entry name" value="MFS_trans_sf"/>
</dbReference>
<dbReference type="InterPro" id="IPR016024">
    <property type="entry name" value="ARM-type_fold"/>
</dbReference>
<feature type="transmembrane region" description="Helical" evidence="1">
    <location>
        <begin position="295"/>
        <end position="315"/>
    </location>
</feature>
<feature type="transmembrane region" description="Helical" evidence="1">
    <location>
        <begin position="321"/>
        <end position="339"/>
    </location>
</feature>
<evidence type="ECO:0000256" key="1">
    <source>
        <dbReference type="SAM" id="Phobius"/>
    </source>
</evidence>
<evidence type="ECO:0000313" key="3">
    <source>
        <dbReference type="Proteomes" id="UP000198598"/>
    </source>
</evidence>
<accession>A0A1I1IUW0</accession>
<dbReference type="STRING" id="662367.SAMN05216167_101970"/>
<feature type="transmembrane region" description="Helical" evidence="1">
    <location>
        <begin position="147"/>
        <end position="166"/>
    </location>
</feature>
<dbReference type="OrthoDB" id="789601at2"/>
<feature type="transmembrane region" description="Helical" evidence="1">
    <location>
        <begin position="264"/>
        <end position="283"/>
    </location>
</feature>
<keyword evidence="3" id="KW-1185">Reference proteome</keyword>
<sequence>MFEMKQVYKLVNMQPGEGRTVLLFVLYSLFMGVASAVFYTCTTSLFLVSFTRSQLPWAFIAGGSFVYLLGLLVQKLRKKTSFTQMNFFLMSFLVLSVGGLLLASLGAPNKWIYFTLFIWNRVFVFVNGVTFWSTAGRVFSLEQSKRLFGFISMGDVISSILSYFSVPILLQFIQTDQLLFISLLFLLLCMGMSVITNQRFRAQLSVEKVEQTTAKASPVATQKRVNKSYYSLLYVLSLLPVAGLVYVEFMFTVMSRASFPSKDVLASFLGIFFGICAVVELLIKTFLYNRLITNYSIRVGIVMLPLSLLFSYTVASVYGTFYGTASLFFAFIALSRFFMSAVRKSISDPAFQVLFQPIPTVERAALSSSIEGGPKALGNILPGLFLLALNSFSFITMVHLSYFFLPLLVVWVVVAFRIQTAYGTILSETVSRSAAFIRSKIAGSRPEVIAVEQHETSSITTSASFDAMVQLAASRNVGDRIQAARELGGSGRYYAYIHLLNLLQEDEHPDVKKAALLAAGVLGKPELWPSLLEFLAQDRYHNTAKAALIRVGEPIIPALTRFFNQSGQLTKNQVCVANVVSEIGGPVALRFLRPRINYPVQVVRDAIFDGLKRLHHRVTSTERPTVMLQLDEQIALLVWLAASRLDLTPAYDRESPILQALNHEKEVIVPKVFTLLIILYGNTDYEVIGELITHKNSDMTGYLIELLNTALPAEVKDRILPLFAEMPLSEKLRRCSVNYPQQQLSVEERLHDIINKDFNNVSAELKAVAVHALLDWHATDPTAILVANVASSNELLAETAFYVLHTLNPTRFEELRRVVAIQPDSMQYQLANRIAAGMADEDLLLRQRKLLLTDSQQII</sequence>
<protein>
    <submittedName>
        <fullName evidence="2">ATP/ADP translocase</fullName>
    </submittedName>
</protein>
<dbReference type="EMBL" id="FOLQ01000001">
    <property type="protein sequence ID" value="SFC37020.1"/>
    <property type="molecule type" value="Genomic_DNA"/>
</dbReference>
<dbReference type="Pfam" id="PF13646">
    <property type="entry name" value="HEAT_2"/>
    <property type="match status" value="1"/>
</dbReference>
<dbReference type="SUPFAM" id="SSF103473">
    <property type="entry name" value="MFS general substrate transporter"/>
    <property type="match status" value="1"/>
</dbReference>
<keyword evidence="1" id="KW-0812">Transmembrane</keyword>
<dbReference type="InterPro" id="IPR011989">
    <property type="entry name" value="ARM-like"/>
</dbReference>
<feature type="transmembrane region" description="Helical" evidence="1">
    <location>
        <begin position="85"/>
        <end position="105"/>
    </location>
</feature>
<feature type="transmembrane region" description="Helical" evidence="1">
    <location>
        <begin position="111"/>
        <end position="135"/>
    </location>
</feature>
<proteinExistence type="predicted"/>
<dbReference type="Proteomes" id="UP000198598">
    <property type="component" value="Unassembled WGS sequence"/>
</dbReference>
<feature type="transmembrane region" description="Helical" evidence="1">
    <location>
        <begin position="54"/>
        <end position="73"/>
    </location>
</feature>
<dbReference type="SUPFAM" id="SSF48371">
    <property type="entry name" value="ARM repeat"/>
    <property type="match status" value="1"/>
</dbReference>
<evidence type="ECO:0000313" key="2">
    <source>
        <dbReference type="EMBL" id="SFC37020.1"/>
    </source>
</evidence>
<dbReference type="Gene3D" id="1.25.10.10">
    <property type="entry name" value="Leucine-rich Repeat Variant"/>
    <property type="match status" value="1"/>
</dbReference>
<feature type="transmembrane region" description="Helical" evidence="1">
    <location>
        <begin position="232"/>
        <end position="252"/>
    </location>
</feature>
<dbReference type="RefSeq" id="WP_093823392.1">
    <property type="nucleotide sequence ID" value="NZ_FOLQ01000001.1"/>
</dbReference>